<dbReference type="EMBL" id="CM051401">
    <property type="protein sequence ID" value="KAJ4713652.1"/>
    <property type="molecule type" value="Genomic_DNA"/>
</dbReference>
<reference evidence="1 2" key="1">
    <citation type="journal article" date="2023" name="Science">
        <title>Complex scaffold remodeling in plant triterpene biosynthesis.</title>
        <authorList>
            <person name="De La Pena R."/>
            <person name="Hodgson H."/>
            <person name="Liu J.C."/>
            <person name="Stephenson M.J."/>
            <person name="Martin A.C."/>
            <person name="Owen C."/>
            <person name="Harkess A."/>
            <person name="Leebens-Mack J."/>
            <person name="Jimenez L.E."/>
            <person name="Osbourn A."/>
            <person name="Sattely E.S."/>
        </authorList>
    </citation>
    <scope>NUCLEOTIDE SEQUENCE [LARGE SCALE GENOMIC DNA]</scope>
    <source>
        <strain evidence="2">cv. JPN11</strain>
        <tissue evidence="1">Leaf</tissue>
    </source>
</reference>
<name>A0ACC1XRX3_MELAZ</name>
<proteinExistence type="predicted"/>
<comment type="caution">
    <text evidence="1">The sequence shown here is derived from an EMBL/GenBank/DDBJ whole genome shotgun (WGS) entry which is preliminary data.</text>
</comment>
<protein>
    <submittedName>
        <fullName evidence="1">Argonaute1d</fullName>
    </submittedName>
</protein>
<accession>A0ACC1XRX3</accession>
<evidence type="ECO:0000313" key="1">
    <source>
        <dbReference type="EMBL" id="KAJ4713652.1"/>
    </source>
</evidence>
<dbReference type="Proteomes" id="UP001164539">
    <property type="component" value="Chromosome 8"/>
</dbReference>
<keyword evidence="2" id="KW-1185">Reference proteome</keyword>
<gene>
    <name evidence="1" type="ORF">OWV82_015710</name>
</gene>
<evidence type="ECO:0000313" key="2">
    <source>
        <dbReference type="Proteomes" id="UP001164539"/>
    </source>
</evidence>
<organism evidence="1 2">
    <name type="scientific">Melia azedarach</name>
    <name type="common">Chinaberry tree</name>
    <dbReference type="NCBI Taxonomy" id="155640"/>
    <lineage>
        <taxon>Eukaryota</taxon>
        <taxon>Viridiplantae</taxon>
        <taxon>Streptophyta</taxon>
        <taxon>Embryophyta</taxon>
        <taxon>Tracheophyta</taxon>
        <taxon>Spermatophyta</taxon>
        <taxon>Magnoliopsida</taxon>
        <taxon>eudicotyledons</taxon>
        <taxon>Gunneridae</taxon>
        <taxon>Pentapetalae</taxon>
        <taxon>rosids</taxon>
        <taxon>malvids</taxon>
        <taxon>Sapindales</taxon>
        <taxon>Meliaceae</taxon>
        <taxon>Melia</taxon>
    </lineage>
</organism>
<sequence>MVLQAILNSPEMEGEEIGNQEMVVFLLPSKEDDSSQVIQSVQHMRSSSKSVSLPLRGYFSWSKPDCLGKRLPACDVRKWLYTAVPLFFISKEIIITVLYKDDGYWTRRKKERQEKKMLEEGSEIWN</sequence>